<protein>
    <submittedName>
        <fullName evidence="1">Dihydroorotate dehydrogenase 1A</fullName>
        <ecNumber evidence="1">1.3.98.1</ecNumber>
    </submittedName>
</protein>
<dbReference type="Gene3D" id="3.20.20.70">
    <property type="entry name" value="Aldolase class I"/>
    <property type="match status" value="1"/>
</dbReference>
<organism evidence="1 2">
    <name type="scientific">Leuconostoc mesenteroides subsp. cremoris ATCC 19254</name>
    <dbReference type="NCBI Taxonomy" id="586220"/>
    <lineage>
        <taxon>Bacteria</taxon>
        <taxon>Bacillati</taxon>
        <taxon>Bacillota</taxon>
        <taxon>Bacilli</taxon>
        <taxon>Lactobacillales</taxon>
        <taxon>Lactobacillaceae</taxon>
        <taxon>Leuconostoc</taxon>
    </lineage>
</organism>
<dbReference type="InterPro" id="IPR013785">
    <property type="entry name" value="Aldolase_TIM"/>
</dbReference>
<evidence type="ECO:0000313" key="2">
    <source>
        <dbReference type="Proteomes" id="UP000004283"/>
    </source>
</evidence>
<accession>C2KJ28</accession>
<dbReference type="Proteomes" id="UP000004283">
    <property type="component" value="Unassembled WGS sequence"/>
</dbReference>
<dbReference type="EMBL" id="ACKV01000030">
    <property type="protein sequence ID" value="EEJ42757.1"/>
    <property type="molecule type" value="Genomic_DNA"/>
</dbReference>
<dbReference type="HOGENOM" id="CLU_3365680_0_0_9"/>
<gene>
    <name evidence="1" type="ORF">HMPREF0555_0644</name>
</gene>
<reference evidence="1 2" key="1">
    <citation type="submission" date="2009-04" db="EMBL/GenBank/DDBJ databases">
        <authorList>
            <person name="Qin X."/>
            <person name="Bachman B."/>
            <person name="Battles P."/>
            <person name="Bell A."/>
            <person name="Bess C."/>
            <person name="Bickham C."/>
            <person name="Chaboub L."/>
            <person name="Chen D."/>
            <person name="Coyle M."/>
            <person name="Deiros D.R."/>
            <person name="Dinh H."/>
            <person name="Forbes L."/>
            <person name="Fowler G."/>
            <person name="Francisco L."/>
            <person name="Fu Q."/>
            <person name="Gubbala S."/>
            <person name="Hale W."/>
            <person name="Han Y."/>
            <person name="Hemphill L."/>
            <person name="Highlander S.K."/>
            <person name="Hirani K."/>
            <person name="Hogues M."/>
            <person name="Jackson L."/>
            <person name="Jakkamsetti A."/>
            <person name="Javaid M."/>
            <person name="Jiang H."/>
            <person name="Korchina V."/>
            <person name="Kovar C."/>
            <person name="Lara F."/>
            <person name="Lee S."/>
            <person name="Mata R."/>
            <person name="Mathew T."/>
            <person name="Moen C."/>
            <person name="Morales K."/>
            <person name="Munidasa M."/>
            <person name="Nazareth L."/>
            <person name="Ngo R."/>
            <person name="Nguyen L."/>
            <person name="Okwuonu G."/>
            <person name="Ongeri F."/>
            <person name="Patil S."/>
            <person name="Petrosino J."/>
            <person name="Pham C."/>
            <person name="Pham P."/>
            <person name="Pu L.-L."/>
            <person name="Puazo M."/>
            <person name="Raj R."/>
            <person name="Reid J."/>
            <person name="Rouhana J."/>
            <person name="Saada N."/>
            <person name="Shang Y."/>
            <person name="Simmons D."/>
            <person name="Thornton R."/>
            <person name="Warren J."/>
            <person name="Weissenberger G."/>
            <person name="Zhang J."/>
            <person name="Zhang L."/>
            <person name="Zhou C."/>
            <person name="Zhu D."/>
            <person name="Muzny D."/>
            <person name="Worley K."/>
            <person name="Gibbs R."/>
        </authorList>
    </citation>
    <scope>NUCLEOTIDE SEQUENCE [LARGE SCALE GENOMIC DNA]</scope>
    <source>
        <strain evidence="1 2">ATCC 19254</strain>
    </source>
</reference>
<proteinExistence type="predicted"/>
<keyword evidence="1" id="KW-0560">Oxidoreductase</keyword>
<name>C2KJ28_LEUMC</name>
<dbReference type="GO" id="GO:1990663">
    <property type="term" value="F:dihydroorotate dehydrogenase (fumarate) activity"/>
    <property type="evidence" value="ECO:0007669"/>
    <property type="project" value="UniProtKB-EC"/>
</dbReference>
<dbReference type="EC" id="1.3.98.1" evidence="1"/>
<evidence type="ECO:0000313" key="1">
    <source>
        <dbReference type="EMBL" id="EEJ42757.1"/>
    </source>
</evidence>
<comment type="caution">
    <text evidence="1">The sequence shown here is derived from an EMBL/GenBank/DDBJ whole genome shotgun (WGS) entry which is preliminary data.</text>
</comment>
<sequence>MNLTANIAGFNFDHILLNAAGVVCQTSDELDSVLA</sequence>
<dbReference type="AlphaFoldDB" id="C2KJ28"/>